<dbReference type="RefSeq" id="WP_092127848.1">
    <property type="nucleotide sequence ID" value="NZ_FMYU01000003.1"/>
</dbReference>
<reference evidence="6" key="1">
    <citation type="submission" date="2016-10" db="EMBL/GenBank/DDBJ databases">
        <authorList>
            <person name="Varghese N."/>
            <person name="Submissions S."/>
        </authorList>
    </citation>
    <scope>NUCLEOTIDE SEQUENCE [LARGE SCALE GENOMIC DNA]</scope>
    <source>
        <strain evidence="6">DSM 8415</strain>
    </source>
</reference>
<dbReference type="SUPFAM" id="SSF111369">
    <property type="entry name" value="HlyD-like secretion proteins"/>
    <property type="match status" value="1"/>
</dbReference>
<proteinExistence type="inferred from homology"/>
<accession>A0A1G6JKU9</accession>
<evidence type="ECO:0000256" key="1">
    <source>
        <dbReference type="ARBA" id="ARBA00009477"/>
    </source>
</evidence>
<dbReference type="InterPro" id="IPR058625">
    <property type="entry name" value="MdtA-like_BSH"/>
</dbReference>
<dbReference type="InterPro" id="IPR006143">
    <property type="entry name" value="RND_pump_MFP"/>
</dbReference>
<evidence type="ECO:0000259" key="4">
    <source>
        <dbReference type="Pfam" id="PF25917"/>
    </source>
</evidence>
<dbReference type="EMBL" id="FMYU01000003">
    <property type="protein sequence ID" value="SDC19055.1"/>
    <property type="molecule type" value="Genomic_DNA"/>
</dbReference>
<keyword evidence="3" id="KW-1133">Transmembrane helix</keyword>
<dbReference type="Gene3D" id="2.40.420.20">
    <property type="match status" value="1"/>
</dbReference>
<name>A0A1G6JKU9_9BACT</name>
<dbReference type="Pfam" id="PF25917">
    <property type="entry name" value="BSH_RND"/>
    <property type="match status" value="1"/>
</dbReference>
<dbReference type="AlphaFoldDB" id="A0A1G6JKU9"/>
<feature type="transmembrane region" description="Helical" evidence="3">
    <location>
        <begin position="5"/>
        <end position="23"/>
    </location>
</feature>
<dbReference type="NCBIfam" id="TIGR01730">
    <property type="entry name" value="RND_mfp"/>
    <property type="match status" value="1"/>
</dbReference>
<feature type="coiled-coil region" evidence="2">
    <location>
        <begin position="110"/>
        <end position="161"/>
    </location>
</feature>
<organism evidence="5 6">
    <name type="scientific">Desulfurella multipotens</name>
    <dbReference type="NCBI Taxonomy" id="79269"/>
    <lineage>
        <taxon>Bacteria</taxon>
        <taxon>Pseudomonadati</taxon>
        <taxon>Campylobacterota</taxon>
        <taxon>Desulfurellia</taxon>
        <taxon>Desulfurellales</taxon>
        <taxon>Desulfurellaceae</taxon>
        <taxon>Desulfurella</taxon>
    </lineage>
</organism>
<evidence type="ECO:0000313" key="6">
    <source>
        <dbReference type="Proteomes" id="UP000199411"/>
    </source>
</evidence>
<keyword evidence="6" id="KW-1185">Reference proteome</keyword>
<gene>
    <name evidence="5" type="ORF">SAMN05660835_00418</name>
</gene>
<dbReference type="PANTHER" id="PTHR30469">
    <property type="entry name" value="MULTIDRUG RESISTANCE PROTEIN MDTA"/>
    <property type="match status" value="1"/>
</dbReference>
<feature type="domain" description="Multidrug resistance protein MdtA-like barrel-sandwich hybrid" evidence="4">
    <location>
        <begin position="79"/>
        <end position="190"/>
    </location>
</feature>
<evidence type="ECO:0000256" key="3">
    <source>
        <dbReference type="SAM" id="Phobius"/>
    </source>
</evidence>
<keyword evidence="2" id="KW-0175">Coiled coil</keyword>
<evidence type="ECO:0000313" key="5">
    <source>
        <dbReference type="EMBL" id="SDC19055.1"/>
    </source>
</evidence>
<dbReference type="GO" id="GO:0015562">
    <property type="term" value="F:efflux transmembrane transporter activity"/>
    <property type="evidence" value="ECO:0007669"/>
    <property type="project" value="InterPro"/>
</dbReference>
<dbReference type="Gene3D" id="2.40.50.100">
    <property type="match status" value="1"/>
</dbReference>
<protein>
    <submittedName>
        <fullName evidence="5">RND family efflux transporter, MFP subunit</fullName>
    </submittedName>
</protein>
<dbReference type="Gene3D" id="1.20.1600.10">
    <property type="entry name" value="Outer membrane efflux proteins (OEP)"/>
    <property type="match status" value="1"/>
</dbReference>
<dbReference type="Proteomes" id="UP000199411">
    <property type="component" value="Unassembled WGS sequence"/>
</dbReference>
<keyword evidence="3" id="KW-0812">Transmembrane</keyword>
<dbReference type="OrthoDB" id="9772050at2"/>
<sequence length="349" mass="38436">MKRVVLAIVGFAIIIIFIVAYLFNKNKSTQDNLSNRTLIATVNVAPIKVKTMSKYIVAYGIVESKPGTANTVSLNFDATINKLYVVDGQNVVKGQLLFSVIPSPTVQSQLMQAENSLNSARENLKIVQEKFKLHLVSKQDILNAQNALNQARIIYDNLKKTYIDKVYSSIDGVVTKINYTQGSSVASGSPILSIADVKNIAIKCGVEPEDVNFLKPDLPATISLIDYNRKITGKIISISNIIDPATHLINIYILPDTKKDLILNSYVEVNIPILTKTGLGVPKSALLYEDGHYVIYTVKNGVAKKHVVNVILKNEDYALVSSPDLTDKDLVVTQGAYELKNNMNVKVQK</sequence>
<evidence type="ECO:0000256" key="2">
    <source>
        <dbReference type="SAM" id="Coils"/>
    </source>
</evidence>
<keyword evidence="3" id="KW-0472">Membrane</keyword>
<dbReference type="PANTHER" id="PTHR30469:SF33">
    <property type="entry name" value="SLR1207 PROTEIN"/>
    <property type="match status" value="1"/>
</dbReference>
<dbReference type="GO" id="GO:1990281">
    <property type="term" value="C:efflux pump complex"/>
    <property type="evidence" value="ECO:0007669"/>
    <property type="project" value="TreeGrafter"/>
</dbReference>
<comment type="similarity">
    <text evidence="1">Belongs to the membrane fusion protein (MFP) (TC 8.A.1) family.</text>
</comment>